<evidence type="ECO:0000313" key="3">
    <source>
        <dbReference type="EMBL" id="KAJ2904610.1"/>
    </source>
</evidence>
<feature type="compositionally biased region" description="Basic and acidic residues" evidence="1">
    <location>
        <begin position="600"/>
        <end position="626"/>
    </location>
</feature>
<feature type="compositionally biased region" description="Basic residues" evidence="1">
    <location>
        <begin position="585"/>
        <end position="599"/>
    </location>
</feature>
<evidence type="ECO:0000256" key="1">
    <source>
        <dbReference type="SAM" id="MobiDB-lite"/>
    </source>
</evidence>
<dbReference type="CDD" id="cd06503">
    <property type="entry name" value="ATP-synt_Fo_b"/>
    <property type="match status" value="1"/>
</dbReference>
<proteinExistence type="predicted"/>
<feature type="compositionally biased region" description="Acidic residues" evidence="1">
    <location>
        <begin position="505"/>
        <end position="519"/>
    </location>
</feature>
<dbReference type="Gene3D" id="3.30.530.20">
    <property type="match status" value="1"/>
</dbReference>
<reference evidence="3" key="1">
    <citation type="submission" date="2022-07" db="EMBL/GenBank/DDBJ databases">
        <title>Draft genome sequence of Zalerion maritima ATCC 34329, a (micro)plastics degrading marine fungus.</title>
        <authorList>
            <person name="Paco A."/>
            <person name="Goncalves M.F.M."/>
            <person name="Rocha-Santos T.A.P."/>
            <person name="Alves A."/>
        </authorList>
    </citation>
    <scope>NUCLEOTIDE SEQUENCE</scope>
    <source>
        <strain evidence="3">ATCC 34329</strain>
    </source>
</reference>
<dbReference type="SUPFAM" id="SSF55961">
    <property type="entry name" value="Bet v1-like"/>
    <property type="match status" value="1"/>
</dbReference>
<organism evidence="3 4">
    <name type="scientific">Zalerion maritima</name>
    <dbReference type="NCBI Taxonomy" id="339359"/>
    <lineage>
        <taxon>Eukaryota</taxon>
        <taxon>Fungi</taxon>
        <taxon>Dikarya</taxon>
        <taxon>Ascomycota</taxon>
        <taxon>Pezizomycotina</taxon>
        <taxon>Sordariomycetes</taxon>
        <taxon>Lulworthiomycetidae</taxon>
        <taxon>Lulworthiales</taxon>
        <taxon>Lulworthiaceae</taxon>
        <taxon>Zalerion</taxon>
    </lineage>
</organism>
<feature type="region of interest" description="Disordered" evidence="1">
    <location>
        <begin position="50"/>
        <end position="75"/>
    </location>
</feature>
<comment type="caution">
    <text evidence="3">The sequence shown here is derived from an EMBL/GenBank/DDBJ whole genome shotgun (WGS) entry which is preliminary data.</text>
</comment>
<evidence type="ECO:0000259" key="2">
    <source>
        <dbReference type="Pfam" id="PF11274"/>
    </source>
</evidence>
<accession>A0AAD5RUP5</accession>
<feature type="compositionally biased region" description="Low complexity" evidence="1">
    <location>
        <begin position="554"/>
        <end position="576"/>
    </location>
</feature>
<gene>
    <name evidence="3" type="ORF">MKZ38_007589</name>
</gene>
<feature type="compositionally biased region" description="Basic and acidic residues" evidence="1">
    <location>
        <begin position="478"/>
        <end position="502"/>
    </location>
</feature>
<feature type="region of interest" description="Disordered" evidence="1">
    <location>
        <begin position="281"/>
        <end position="304"/>
    </location>
</feature>
<keyword evidence="4" id="KW-1185">Reference proteome</keyword>
<feature type="compositionally biased region" description="Basic and acidic residues" evidence="1">
    <location>
        <begin position="425"/>
        <end position="435"/>
    </location>
</feature>
<feature type="region of interest" description="Disordered" evidence="1">
    <location>
        <begin position="471"/>
        <end position="626"/>
    </location>
</feature>
<protein>
    <recommendedName>
        <fullName evidence="2">DUF3074 domain-containing protein</fullName>
    </recommendedName>
</protein>
<sequence>MAKHHEPFNALGPIEWAAVRLEQEDEEKGGLGSFLSKTFGDAQTIVDSIPAPPVVDRSPAIGRRSTTTTRLRSHTDSSVLHVAAAPPHFGGGEAQPTCAGISRDAKTAALADKIRGEWKEVKINPRDNPLDIKVYKLGAKDGKGGWFARRSVHDSSLPFERWRLALEREFAESLKCAGKPGGGNIRGIGAERRVEVDFCDGLGRLEVYRLSAQFPGPTTPRDFVTLLLTSDTQPTGADDEKPKMRQFMVVSKPCNHPECPPRPGFIRGQYESVELIREIPLNQPPAPARRRARSSTDLRADTGGQDAEEIGTAIEWLMATRSDPGGSVPRFMVEKGTPSGIVTDAIRFLKWATVKEPKSFAGTEGEGSQTKTAVIEADSNRQQGQMRSSSSATLARASAIISKSTSSYPQRTGSIPGQKSAVPHNTHDECCHGGDSDDDGVQNPGGFYSMMSSAIGAASVAVTSRLPSNPFPGTAHTIADENLGKRHGDSGREDGDEEKRLASDLSEDEADDVDDDDDDKSSVRTFASAIEPSSPVREEPTSKAKDTSSPPPASVLSKDSRASSSLSMSTTTQLAAGGSTTNKESHHKKEMRKLDARRRKLDDKLEHIQARSAERGAVAREKAEKDAARLEAKYQKEMQKLEQKRLAEEKKAHERVIKQQEREDKKKMRLEMDKTKTERDLAKREIEMLRAQVGELQAQNTRLVARLGRMGIDVNDET</sequence>
<dbReference type="InterPro" id="IPR023393">
    <property type="entry name" value="START-like_dom_sf"/>
</dbReference>
<feature type="compositionally biased region" description="Basic and acidic residues" evidence="1">
    <location>
        <begin position="536"/>
        <end position="546"/>
    </location>
</feature>
<dbReference type="InterPro" id="IPR024500">
    <property type="entry name" value="DUF3074"/>
</dbReference>
<feature type="domain" description="DUF3074" evidence="2">
    <location>
        <begin position="146"/>
        <end position="352"/>
    </location>
</feature>
<dbReference type="Proteomes" id="UP001201980">
    <property type="component" value="Unassembled WGS sequence"/>
</dbReference>
<dbReference type="Pfam" id="PF11274">
    <property type="entry name" value="DUF3074"/>
    <property type="match status" value="1"/>
</dbReference>
<dbReference type="EMBL" id="JAKWBI020000049">
    <property type="protein sequence ID" value="KAJ2904610.1"/>
    <property type="molecule type" value="Genomic_DNA"/>
</dbReference>
<dbReference type="PANTHER" id="PTHR40370:SF1">
    <property type="entry name" value="DUF3074 DOMAIN-CONTAINING PROTEIN"/>
    <property type="match status" value="1"/>
</dbReference>
<feature type="region of interest" description="Disordered" evidence="1">
    <location>
        <begin position="646"/>
        <end position="678"/>
    </location>
</feature>
<dbReference type="PANTHER" id="PTHR40370">
    <property type="entry name" value="EXPRESSED PROTEIN"/>
    <property type="match status" value="1"/>
</dbReference>
<feature type="region of interest" description="Disordered" evidence="1">
    <location>
        <begin position="403"/>
        <end position="445"/>
    </location>
</feature>
<name>A0AAD5RUP5_9PEZI</name>
<dbReference type="AlphaFoldDB" id="A0AAD5RUP5"/>
<evidence type="ECO:0000313" key="4">
    <source>
        <dbReference type="Proteomes" id="UP001201980"/>
    </source>
</evidence>
<feature type="compositionally biased region" description="Polar residues" evidence="1">
    <location>
        <begin position="403"/>
        <end position="417"/>
    </location>
</feature>